<reference evidence="2" key="1">
    <citation type="journal article" date="2020" name="Fungal Divers.">
        <title>Resolving the Mortierellaceae phylogeny through synthesis of multi-gene phylogenetics and phylogenomics.</title>
        <authorList>
            <person name="Vandepol N."/>
            <person name="Liber J."/>
            <person name="Desiro A."/>
            <person name="Na H."/>
            <person name="Kennedy M."/>
            <person name="Barry K."/>
            <person name="Grigoriev I.V."/>
            <person name="Miller A.N."/>
            <person name="O'Donnell K."/>
            <person name="Stajich J.E."/>
            <person name="Bonito G."/>
        </authorList>
    </citation>
    <scope>NUCLEOTIDE SEQUENCE</scope>
    <source>
        <strain evidence="2">NVP1</strain>
    </source>
</reference>
<comment type="caution">
    <text evidence="2">The sequence shown here is derived from an EMBL/GenBank/DDBJ whole genome shotgun (WGS) entry which is preliminary data.</text>
</comment>
<sequence>MVSLRLFSIAIVVAYASTCAADILSSNPIADYTAYARLETLAKSVVLGTHKLTIPKVPNVSCGNSCAIEFLLDGEAIVRDFYSHNFTISATGVTTTSATSSIVADKSAPVPVSGGMTPNGATPNGPITLVQNAAKGSQSETHTSAAQLDTPALVATIAASLVVSALSMTWIL</sequence>
<name>A0A9P5VJ29_9FUNG</name>
<dbReference type="AlphaFoldDB" id="A0A9P5VJ29"/>
<protein>
    <submittedName>
        <fullName evidence="2">Uncharacterized protein</fullName>
    </submittedName>
</protein>
<dbReference type="Proteomes" id="UP000696485">
    <property type="component" value="Unassembled WGS sequence"/>
</dbReference>
<accession>A0A9P5VJ29</accession>
<organism evidence="2 3">
    <name type="scientific">Podila minutissima</name>
    <dbReference type="NCBI Taxonomy" id="64525"/>
    <lineage>
        <taxon>Eukaryota</taxon>
        <taxon>Fungi</taxon>
        <taxon>Fungi incertae sedis</taxon>
        <taxon>Mucoromycota</taxon>
        <taxon>Mortierellomycotina</taxon>
        <taxon>Mortierellomycetes</taxon>
        <taxon>Mortierellales</taxon>
        <taxon>Mortierellaceae</taxon>
        <taxon>Podila</taxon>
    </lineage>
</organism>
<evidence type="ECO:0000313" key="2">
    <source>
        <dbReference type="EMBL" id="KAF9326649.1"/>
    </source>
</evidence>
<dbReference type="EMBL" id="JAAAUY010000752">
    <property type="protein sequence ID" value="KAF9326649.1"/>
    <property type="molecule type" value="Genomic_DNA"/>
</dbReference>
<proteinExistence type="predicted"/>
<evidence type="ECO:0000313" key="3">
    <source>
        <dbReference type="Proteomes" id="UP000696485"/>
    </source>
</evidence>
<gene>
    <name evidence="2" type="ORF">BG006_009947</name>
</gene>
<evidence type="ECO:0000256" key="1">
    <source>
        <dbReference type="SAM" id="SignalP"/>
    </source>
</evidence>
<feature type="chain" id="PRO_5040259503" evidence="1">
    <location>
        <begin position="21"/>
        <end position="172"/>
    </location>
</feature>
<keyword evidence="3" id="KW-1185">Reference proteome</keyword>
<keyword evidence="1" id="KW-0732">Signal</keyword>
<feature type="signal peptide" evidence="1">
    <location>
        <begin position="1"/>
        <end position="20"/>
    </location>
</feature>